<dbReference type="Proteomes" id="UP000823641">
    <property type="component" value="Unassembled WGS sequence"/>
</dbReference>
<evidence type="ECO:0000313" key="1">
    <source>
        <dbReference type="EMBL" id="MBO8460182.1"/>
    </source>
</evidence>
<gene>
    <name evidence="1" type="ORF">IAA73_07625</name>
</gene>
<protein>
    <submittedName>
        <fullName evidence="1">RNA polymerase subunit sigma</fullName>
    </submittedName>
</protein>
<reference evidence="1" key="1">
    <citation type="submission" date="2020-10" db="EMBL/GenBank/DDBJ databases">
        <authorList>
            <person name="Gilroy R."/>
        </authorList>
    </citation>
    <scope>NUCLEOTIDE SEQUENCE</scope>
    <source>
        <strain evidence="1">G3-3990</strain>
    </source>
</reference>
<dbReference type="EMBL" id="JADIMG010000072">
    <property type="protein sequence ID" value="MBO8460182.1"/>
    <property type="molecule type" value="Genomic_DNA"/>
</dbReference>
<organism evidence="1 2">
    <name type="scientific">Candidatus Gallipaludibacter merdavium</name>
    <dbReference type="NCBI Taxonomy" id="2840839"/>
    <lineage>
        <taxon>Bacteria</taxon>
        <taxon>Pseudomonadati</taxon>
        <taxon>Bacteroidota</taxon>
        <taxon>Bacteroidia</taxon>
        <taxon>Bacteroidales</taxon>
        <taxon>Candidatus Gallipaludibacter</taxon>
    </lineage>
</organism>
<comment type="caution">
    <text evidence="1">The sequence shown here is derived from an EMBL/GenBank/DDBJ whole genome shotgun (WGS) entry which is preliminary data.</text>
</comment>
<proteinExistence type="predicted"/>
<dbReference type="AlphaFoldDB" id="A0A9D9HUK2"/>
<evidence type="ECO:0000313" key="2">
    <source>
        <dbReference type="Proteomes" id="UP000823641"/>
    </source>
</evidence>
<sequence length="284" mass="32657">MVETKKTEVRFTTSDPKNMLHKYLVNNVKKTWTEDFVDEDTGEVVSIERSDILFTRGTVITQDVLAEIRFHLQAGDITEVEVSNQQRVAFELKNTSLLSYMAQVVVGDKKIKLLLHATNVQSAIDILKDYIELNFKHAFEVIMVKKFDVSIILVDTLKKLEKDDAAIAYLKGEMSGEDYAEQLSIDKDSDESQPEGRKFYQIDTKILAGEAEFEQSFIVNTFNVDRGMMIINEWLKKKEEEQERNSIAAGHTYEKRDLQASIEQVKVIPVSHFIPREFSMAYID</sequence>
<accession>A0A9D9HUK2</accession>
<reference evidence="1" key="2">
    <citation type="journal article" date="2021" name="PeerJ">
        <title>Extensive microbial diversity within the chicken gut microbiome revealed by metagenomics and culture.</title>
        <authorList>
            <person name="Gilroy R."/>
            <person name="Ravi A."/>
            <person name="Getino M."/>
            <person name="Pursley I."/>
            <person name="Horton D.L."/>
            <person name="Alikhan N.F."/>
            <person name="Baker D."/>
            <person name="Gharbi K."/>
            <person name="Hall N."/>
            <person name="Watson M."/>
            <person name="Adriaenssens E.M."/>
            <person name="Foster-Nyarko E."/>
            <person name="Jarju S."/>
            <person name="Secka A."/>
            <person name="Antonio M."/>
            <person name="Oren A."/>
            <person name="Chaudhuri R.R."/>
            <person name="La Ragione R."/>
            <person name="Hildebrand F."/>
            <person name="Pallen M.J."/>
        </authorList>
    </citation>
    <scope>NUCLEOTIDE SEQUENCE</scope>
    <source>
        <strain evidence="1">G3-3990</strain>
    </source>
</reference>
<name>A0A9D9HUK2_9BACT</name>